<evidence type="ECO:0000256" key="3">
    <source>
        <dbReference type="SAM" id="SignalP"/>
    </source>
</evidence>
<gene>
    <name evidence="5" type="ORF">SAMN04488042_1011272</name>
</gene>
<dbReference type="OrthoDB" id="267336at2"/>
<dbReference type="Proteomes" id="UP000199144">
    <property type="component" value="Unassembled WGS sequence"/>
</dbReference>
<keyword evidence="3" id="KW-0732">Signal</keyword>
<dbReference type="EMBL" id="FOTQ01000001">
    <property type="protein sequence ID" value="SFL72568.1"/>
    <property type="molecule type" value="Genomic_DNA"/>
</dbReference>
<dbReference type="PRINTS" id="PR00722">
    <property type="entry name" value="CHYMOTRYPSIN"/>
</dbReference>
<keyword evidence="6" id="KW-1185">Reference proteome</keyword>
<dbReference type="PROSITE" id="PS00135">
    <property type="entry name" value="TRYPSIN_SER"/>
    <property type="match status" value="1"/>
</dbReference>
<evidence type="ECO:0000256" key="2">
    <source>
        <dbReference type="RuleBase" id="RU363034"/>
    </source>
</evidence>
<dbReference type="CDD" id="cd00190">
    <property type="entry name" value="Tryp_SPc"/>
    <property type="match status" value="1"/>
</dbReference>
<dbReference type="InterPro" id="IPR051487">
    <property type="entry name" value="Ser/Thr_Proteases_Immune/Dev"/>
</dbReference>
<protein>
    <submittedName>
        <fullName evidence="5">Trypsin</fullName>
    </submittedName>
</protein>
<feature type="chain" id="PRO_5011521585" evidence="3">
    <location>
        <begin position="23"/>
        <end position="352"/>
    </location>
</feature>
<dbReference type="InterPro" id="IPR018114">
    <property type="entry name" value="TRYPSIN_HIS"/>
</dbReference>
<dbReference type="RefSeq" id="WP_131814336.1">
    <property type="nucleotide sequence ID" value="NZ_FOTQ01000001.1"/>
</dbReference>
<feature type="domain" description="Peptidase S1" evidence="4">
    <location>
        <begin position="62"/>
        <end position="349"/>
    </location>
</feature>
<keyword evidence="2" id="KW-0645">Protease</keyword>
<name>A0A1I4K1D0_9RHOB</name>
<accession>A0A1I4K1D0</accession>
<dbReference type="InterPro" id="IPR009003">
    <property type="entry name" value="Peptidase_S1_PA"/>
</dbReference>
<proteinExistence type="predicted"/>
<dbReference type="GO" id="GO:0004252">
    <property type="term" value="F:serine-type endopeptidase activity"/>
    <property type="evidence" value="ECO:0007669"/>
    <property type="project" value="InterPro"/>
</dbReference>
<evidence type="ECO:0000256" key="1">
    <source>
        <dbReference type="ARBA" id="ARBA00023157"/>
    </source>
</evidence>
<evidence type="ECO:0000259" key="4">
    <source>
        <dbReference type="PROSITE" id="PS50240"/>
    </source>
</evidence>
<dbReference type="Pfam" id="PF00089">
    <property type="entry name" value="Trypsin"/>
    <property type="match status" value="1"/>
</dbReference>
<dbReference type="InterPro" id="IPR033116">
    <property type="entry name" value="TRYPSIN_SER"/>
</dbReference>
<dbReference type="InterPro" id="IPR001314">
    <property type="entry name" value="Peptidase_S1A"/>
</dbReference>
<dbReference type="InterPro" id="IPR001254">
    <property type="entry name" value="Trypsin_dom"/>
</dbReference>
<dbReference type="Gene3D" id="2.40.10.10">
    <property type="entry name" value="Trypsin-like serine proteases"/>
    <property type="match status" value="1"/>
</dbReference>
<organism evidence="5 6">
    <name type="scientific">Shimia aestuarii</name>
    <dbReference type="NCBI Taxonomy" id="254406"/>
    <lineage>
        <taxon>Bacteria</taxon>
        <taxon>Pseudomonadati</taxon>
        <taxon>Pseudomonadota</taxon>
        <taxon>Alphaproteobacteria</taxon>
        <taxon>Rhodobacterales</taxon>
        <taxon>Roseobacteraceae</taxon>
    </lineage>
</organism>
<dbReference type="InterPro" id="IPR043504">
    <property type="entry name" value="Peptidase_S1_PA_chymotrypsin"/>
</dbReference>
<dbReference type="PANTHER" id="PTHR24256">
    <property type="entry name" value="TRYPTASE-RELATED"/>
    <property type="match status" value="1"/>
</dbReference>
<sequence>MNIRKISQICAAALMVGGMANAQEFGGEKADPVMASPFSFAESQKKAERAKEVAAQESGSKVIGGKVAEDGAWPWQVALVVGGYPLQPDIQFCGGSMVLDRWVLTAAHCIHMADDNGNYRDIPAERFNVVVGTNHLVEGKGDVVPVEAVFRHPGYVGTEFDNDIALIKLARAPRAPYRTIKVPDAEFGDYLEQPGVTTFVTGWGLIEGAQNPDRLREVQIQMMERDMCNGLLLEARAEEAVKGFGYAAQVFGMNQATAEQAWSEFVQHVPAPLTPNMICSGTYEGGKTSCQGDSGGPLVVPLNDGSFIQAGVVSWGLSAKDSKTCAENAIFSAYTRTANYVGWLNDTIARNN</sequence>
<feature type="signal peptide" evidence="3">
    <location>
        <begin position="1"/>
        <end position="22"/>
    </location>
</feature>
<reference evidence="5 6" key="1">
    <citation type="submission" date="2016-10" db="EMBL/GenBank/DDBJ databases">
        <authorList>
            <person name="de Groot N.N."/>
        </authorList>
    </citation>
    <scope>NUCLEOTIDE SEQUENCE [LARGE SCALE GENOMIC DNA]</scope>
    <source>
        <strain evidence="5 6">DSM 15283</strain>
    </source>
</reference>
<keyword evidence="2" id="KW-0378">Hydrolase</keyword>
<dbReference type="PROSITE" id="PS00134">
    <property type="entry name" value="TRYPSIN_HIS"/>
    <property type="match status" value="1"/>
</dbReference>
<dbReference type="PROSITE" id="PS50240">
    <property type="entry name" value="TRYPSIN_DOM"/>
    <property type="match status" value="1"/>
</dbReference>
<keyword evidence="1" id="KW-1015">Disulfide bond</keyword>
<keyword evidence="2" id="KW-0720">Serine protease</keyword>
<evidence type="ECO:0000313" key="5">
    <source>
        <dbReference type="EMBL" id="SFL72568.1"/>
    </source>
</evidence>
<dbReference type="SUPFAM" id="SSF50494">
    <property type="entry name" value="Trypsin-like serine proteases"/>
    <property type="match status" value="1"/>
</dbReference>
<dbReference type="SMART" id="SM00020">
    <property type="entry name" value="Tryp_SPc"/>
    <property type="match status" value="1"/>
</dbReference>
<dbReference type="AlphaFoldDB" id="A0A1I4K1D0"/>
<dbReference type="GO" id="GO:0006508">
    <property type="term" value="P:proteolysis"/>
    <property type="evidence" value="ECO:0007669"/>
    <property type="project" value="UniProtKB-KW"/>
</dbReference>
<dbReference type="STRING" id="254406.SAMN04488042_1011272"/>
<dbReference type="FunFam" id="2.40.10.10:FF:000068">
    <property type="entry name" value="transmembrane protease serine 2"/>
    <property type="match status" value="1"/>
</dbReference>
<evidence type="ECO:0000313" key="6">
    <source>
        <dbReference type="Proteomes" id="UP000199144"/>
    </source>
</evidence>